<gene>
    <name evidence="11" type="ORF">MEUPH1_LOCUS15775</name>
</gene>
<reference evidence="11 12" key="1">
    <citation type="submission" date="2023-01" db="EMBL/GenBank/DDBJ databases">
        <authorList>
            <person name="Whitehead M."/>
        </authorList>
    </citation>
    <scope>NUCLEOTIDE SEQUENCE [LARGE SCALE GENOMIC DNA]</scope>
</reference>
<keyword evidence="8" id="KW-0695">RNA-directed DNA polymerase</keyword>
<evidence type="ECO:0000256" key="2">
    <source>
        <dbReference type="ARBA" id="ARBA00022670"/>
    </source>
</evidence>
<keyword evidence="4" id="KW-0548">Nucleotidyltransferase</keyword>
<organism evidence="11 12">
    <name type="scientific">Macrosiphum euphorbiae</name>
    <name type="common">potato aphid</name>
    <dbReference type="NCBI Taxonomy" id="13131"/>
    <lineage>
        <taxon>Eukaryota</taxon>
        <taxon>Metazoa</taxon>
        <taxon>Ecdysozoa</taxon>
        <taxon>Arthropoda</taxon>
        <taxon>Hexapoda</taxon>
        <taxon>Insecta</taxon>
        <taxon>Pterygota</taxon>
        <taxon>Neoptera</taxon>
        <taxon>Paraneoptera</taxon>
        <taxon>Hemiptera</taxon>
        <taxon>Sternorrhyncha</taxon>
        <taxon>Aphidomorpha</taxon>
        <taxon>Aphidoidea</taxon>
        <taxon>Aphididae</taxon>
        <taxon>Macrosiphini</taxon>
        <taxon>Macrosiphum</taxon>
    </lineage>
</organism>
<evidence type="ECO:0000256" key="1">
    <source>
        <dbReference type="ARBA" id="ARBA00012493"/>
    </source>
</evidence>
<dbReference type="FunFam" id="3.10.20.370:FF:000001">
    <property type="entry name" value="Retrovirus-related Pol polyprotein from transposon 17.6-like protein"/>
    <property type="match status" value="1"/>
</dbReference>
<evidence type="ECO:0000256" key="7">
    <source>
        <dbReference type="ARBA" id="ARBA00022801"/>
    </source>
</evidence>
<protein>
    <recommendedName>
        <fullName evidence="1">RNA-directed DNA polymerase</fullName>
        <ecNumber evidence="1">2.7.7.49</ecNumber>
    </recommendedName>
</protein>
<evidence type="ECO:0000256" key="4">
    <source>
        <dbReference type="ARBA" id="ARBA00022695"/>
    </source>
</evidence>
<sequence length="507" mass="58212">MVDIRNKRIIDKITNLSTLCIESRSSICSIKAYTSEQDFTDLIKKFPSIITAQSFTTRHAHSTVHYIETRGPPVFEKPRRLAPDKLAIAKKEFQYMIELGICRPSKSPWASPLQMVKKKGQDQWRPCGDYRRLNGVTIEDRYPIAHIQDFSHMLSGKNIFSTLDLKRAYHHIPVHPEHIPKTAITTPFGLFEFVRMGFGLKNAAQSFQRFINEVFIGLDFCFIYIDDILVASQSEEEHRTHLLLVFQRLEKFGLTINIQKCCIGKKTVKFLGYNITDKGTEPDPERVSVIQDFRQPKVIKDLRRFLGMINFYRRWIPGAAKSQAILNNYLKQSTKNDKTPIQWTAEAIEAFNMCKTKLAEVTMLTHPRVGAKLALTTDASDNAIGAVLEQKETDGNWAPVAYFSKKLSSTQQNYSTYDRELLAIYSAVKHFKHMLEGQIFVIYTDHKPLVTAFEQKSVKASPRQLRQLDYIGQYTTSLEYVSGKDNIPADFLSRIETINFPGTYTRL</sequence>
<keyword evidence="3" id="KW-0808">Transferase</keyword>
<dbReference type="FunFam" id="3.10.10.10:FF:000007">
    <property type="entry name" value="Retrovirus-related Pol polyprotein from transposon 17.6-like Protein"/>
    <property type="match status" value="1"/>
</dbReference>
<dbReference type="InterPro" id="IPR050951">
    <property type="entry name" value="Retrovirus_Pol_polyprotein"/>
</dbReference>
<dbReference type="Pfam" id="PF00078">
    <property type="entry name" value="RVT_1"/>
    <property type="match status" value="1"/>
</dbReference>
<dbReference type="GO" id="GO:0008233">
    <property type="term" value="F:peptidase activity"/>
    <property type="evidence" value="ECO:0007669"/>
    <property type="project" value="UniProtKB-KW"/>
</dbReference>
<evidence type="ECO:0000256" key="9">
    <source>
        <dbReference type="ARBA" id="ARBA00023268"/>
    </source>
</evidence>
<evidence type="ECO:0000256" key="5">
    <source>
        <dbReference type="ARBA" id="ARBA00022722"/>
    </source>
</evidence>
<evidence type="ECO:0000256" key="8">
    <source>
        <dbReference type="ARBA" id="ARBA00022918"/>
    </source>
</evidence>
<comment type="caution">
    <text evidence="11">The sequence shown here is derived from an EMBL/GenBank/DDBJ whole genome shotgun (WGS) entry which is preliminary data.</text>
</comment>
<keyword evidence="9" id="KW-0511">Multifunctional enzyme</keyword>
<keyword evidence="12" id="KW-1185">Reference proteome</keyword>
<evidence type="ECO:0000313" key="11">
    <source>
        <dbReference type="EMBL" id="CAI6360477.1"/>
    </source>
</evidence>
<evidence type="ECO:0000256" key="6">
    <source>
        <dbReference type="ARBA" id="ARBA00022759"/>
    </source>
</evidence>
<dbReference type="GO" id="GO:0004519">
    <property type="term" value="F:endonuclease activity"/>
    <property type="evidence" value="ECO:0007669"/>
    <property type="project" value="UniProtKB-KW"/>
</dbReference>
<evidence type="ECO:0000256" key="3">
    <source>
        <dbReference type="ARBA" id="ARBA00022679"/>
    </source>
</evidence>
<dbReference type="CDD" id="cd01647">
    <property type="entry name" value="RT_LTR"/>
    <property type="match status" value="1"/>
</dbReference>
<dbReference type="EC" id="2.7.7.49" evidence="1"/>
<dbReference type="EMBL" id="CARXXK010000003">
    <property type="protein sequence ID" value="CAI6360477.1"/>
    <property type="molecule type" value="Genomic_DNA"/>
</dbReference>
<proteinExistence type="predicted"/>
<dbReference type="Gene3D" id="3.10.10.10">
    <property type="entry name" value="HIV Type 1 Reverse Transcriptase, subunit A, domain 1"/>
    <property type="match status" value="1"/>
</dbReference>
<dbReference type="PANTHER" id="PTHR37984:SF5">
    <property type="entry name" value="PROTEIN NYNRIN-LIKE"/>
    <property type="match status" value="1"/>
</dbReference>
<dbReference type="Proteomes" id="UP001160148">
    <property type="component" value="Unassembled WGS sequence"/>
</dbReference>
<dbReference type="InterPro" id="IPR043128">
    <property type="entry name" value="Rev_trsase/Diguanyl_cyclase"/>
</dbReference>
<dbReference type="Gene3D" id="3.10.20.370">
    <property type="match status" value="1"/>
</dbReference>
<dbReference type="InterPro" id="IPR000477">
    <property type="entry name" value="RT_dom"/>
</dbReference>
<dbReference type="InterPro" id="IPR041577">
    <property type="entry name" value="RT_RNaseH_2"/>
</dbReference>
<keyword evidence="2" id="KW-0645">Protease</keyword>
<dbReference type="PANTHER" id="PTHR37984">
    <property type="entry name" value="PROTEIN CBG26694"/>
    <property type="match status" value="1"/>
</dbReference>
<dbReference type="AlphaFoldDB" id="A0AAV0WYA3"/>
<dbReference type="Gene3D" id="3.30.70.270">
    <property type="match status" value="2"/>
</dbReference>
<name>A0AAV0WYA3_9HEMI</name>
<dbReference type="Pfam" id="PF17919">
    <property type="entry name" value="RT_RNaseH_2"/>
    <property type="match status" value="1"/>
</dbReference>
<dbReference type="SUPFAM" id="SSF56672">
    <property type="entry name" value="DNA/RNA polymerases"/>
    <property type="match status" value="1"/>
</dbReference>
<dbReference type="CDD" id="cd09274">
    <property type="entry name" value="RNase_HI_RT_Ty3"/>
    <property type="match status" value="1"/>
</dbReference>
<feature type="domain" description="Reverse transcriptase" evidence="10">
    <location>
        <begin position="97"/>
        <end position="275"/>
    </location>
</feature>
<evidence type="ECO:0000259" key="10">
    <source>
        <dbReference type="PROSITE" id="PS50878"/>
    </source>
</evidence>
<accession>A0AAV0WYA3</accession>
<dbReference type="GO" id="GO:0006508">
    <property type="term" value="P:proteolysis"/>
    <property type="evidence" value="ECO:0007669"/>
    <property type="project" value="UniProtKB-KW"/>
</dbReference>
<dbReference type="FunFam" id="3.30.70.270:FF:000020">
    <property type="entry name" value="Transposon Tf2-6 polyprotein-like Protein"/>
    <property type="match status" value="1"/>
</dbReference>
<keyword evidence="5" id="KW-0540">Nuclease</keyword>
<dbReference type="InterPro" id="IPR043502">
    <property type="entry name" value="DNA/RNA_pol_sf"/>
</dbReference>
<keyword evidence="6" id="KW-0255">Endonuclease</keyword>
<keyword evidence="7" id="KW-0378">Hydrolase</keyword>
<dbReference type="PROSITE" id="PS50878">
    <property type="entry name" value="RT_POL"/>
    <property type="match status" value="1"/>
</dbReference>
<dbReference type="GO" id="GO:0003964">
    <property type="term" value="F:RNA-directed DNA polymerase activity"/>
    <property type="evidence" value="ECO:0007669"/>
    <property type="project" value="UniProtKB-KW"/>
</dbReference>
<evidence type="ECO:0000313" key="12">
    <source>
        <dbReference type="Proteomes" id="UP001160148"/>
    </source>
</evidence>